<sequence>MSWINKKIVLSLTALLIAYLGYGQSPCGNNLKLDNKSDSNFTVEIKTNSAYTCELYSLINGEYELLNSVNGYGNGLKSFNDLDNKMIYKVLVKFDSTNPLCESRQLSGITL</sequence>
<name>A0A937AJ53_9BACT</name>
<dbReference type="Proteomes" id="UP000642920">
    <property type="component" value="Unassembled WGS sequence"/>
</dbReference>
<organism evidence="1 2">
    <name type="scientific">Marivirga atlantica</name>
    <dbReference type="NCBI Taxonomy" id="1548457"/>
    <lineage>
        <taxon>Bacteria</taxon>
        <taxon>Pseudomonadati</taxon>
        <taxon>Bacteroidota</taxon>
        <taxon>Cytophagia</taxon>
        <taxon>Cytophagales</taxon>
        <taxon>Marivirgaceae</taxon>
        <taxon>Marivirga</taxon>
    </lineage>
</organism>
<evidence type="ECO:0000313" key="1">
    <source>
        <dbReference type="EMBL" id="MBL0767138.1"/>
    </source>
</evidence>
<comment type="caution">
    <text evidence="1">The sequence shown here is derived from an EMBL/GenBank/DDBJ whole genome shotgun (WGS) entry which is preliminary data.</text>
</comment>
<protein>
    <submittedName>
        <fullName evidence="1">Uncharacterized protein</fullName>
    </submittedName>
</protein>
<evidence type="ECO:0000313" key="2">
    <source>
        <dbReference type="Proteomes" id="UP000642920"/>
    </source>
</evidence>
<proteinExistence type="predicted"/>
<dbReference type="AlphaFoldDB" id="A0A937AJ53"/>
<keyword evidence="2" id="KW-1185">Reference proteome</keyword>
<dbReference type="EMBL" id="JAERQG010000007">
    <property type="protein sequence ID" value="MBL0767138.1"/>
    <property type="molecule type" value="Genomic_DNA"/>
</dbReference>
<reference evidence="1" key="1">
    <citation type="submission" date="2021-01" db="EMBL/GenBank/DDBJ databases">
        <title>Marivirga sp. nov., isolated from intertidal surface sediments.</title>
        <authorList>
            <person name="Zhang M."/>
        </authorList>
    </citation>
    <scope>NUCLEOTIDE SEQUENCE</scope>
    <source>
        <strain evidence="1">SM1354</strain>
    </source>
</reference>
<accession>A0A937AJ53</accession>
<dbReference type="RefSeq" id="WP_201924607.1">
    <property type="nucleotide sequence ID" value="NZ_JAERQG010000007.1"/>
</dbReference>
<gene>
    <name evidence="1" type="ORF">JKP34_17865</name>
</gene>